<name>A0A8B6C7T8_MYTGA</name>
<proteinExistence type="predicted"/>
<feature type="compositionally biased region" description="Acidic residues" evidence="1">
    <location>
        <begin position="90"/>
        <end position="99"/>
    </location>
</feature>
<keyword evidence="3" id="KW-1185">Reference proteome</keyword>
<accession>A0A8B6C7T8</accession>
<sequence>MMNQVEYMRGFGGEVERAELNFGRKKNIAVTPYKGYVYIHIGSLTSSRSITLGTDEFKELCNLKPVLLKAEAEIKKQLQKPSRKKKVIVVEEEEEEEEEEKKKKKKKKKVIAISDSDEEAGVSESDVRKVIVAAESGPFKGLKKKKKTAGAGFILSEAVEDGE</sequence>
<evidence type="ECO:0000313" key="2">
    <source>
        <dbReference type="EMBL" id="VDI01493.1"/>
    </source>
</evidence>
<comment type="caution">
    <text evidence="2">The sequence shown here is derived from an EMBL/GenBank/DDBJ whole genome shotgun (WGS) entry which is preliminary data.</text>
</comment>
<reference evidence="2" key="1">
    <citation type="submission" date="2018-11" db="EMBL/GenBank/DDBJ databases">
        <authorList>
            <person name="Alioto T."/>
            <person name="Alioto T."/>
        </authorList>
    </citation>
    <scope>NUCLEOTIDE SEQUENCE</scope>
</reference>
<dbReference type="AlphaFoldDB" id="A0A8B6C7T8"/>
<dbReference type="Proteomes" id="UP000596742">
    <property type="component" value="Unassembled WGS sequence"/>
</dbReference>
<gene>
    <name evidence="2" type="ORF">MGAL_10B036310</name>
</gene>
<protein>
    <submittedName>
        <fullName evidence="2">Uncharacterized protein</fullName>
    </submittedName>
</protein>
<dbReference type="OrthoDB" id="6174411at2759"/>
<feature type="region of interest" description="Disordered" evidence="1">
    <location>
        <begin position="90"/>
        <end position="122"/>
    </location>
</feature>
<evidence type="ECO:0000313" key="3">
    <source>
        <dbReference type="Proteomes" id="UP000596742"/>
    </source>
</evidence>
<organism evidence="2 3">
    <name type="scientific">Mytilus galloprovincialis</name>
    <name type="common">Mediterranean mussel</name>
    <dbReference type="NCBI Taxonomy" id="29158"/>
    <lineage>
        <taxon>Eukaryota</taxon>
        <taxon>Metazoa</taxon>
        <taxon>Spiralia</taxon>
        <taxon>Lophotrochozoa</taxon>
        <taxon>Mollusca</taxon>
        <taxon>Bivalvia</taxon>
        <taxon>Autobranchia</taxon>
        <taxon>Pteriomorphia</taxon>
        <taxon>Mytilida</taxon>
        <taxon>Mytiloidea</taxon>
        <taxon>Mytilidae</taxon>
        <taxon>Mytilinae</taxon>
        <taxon>Mytilus</taxon>
    </lineage>
</organism>
<evidence type="ECO:0000256" key="1">
    <source>
        <dbReference type="SAM" id="MobiDB-lite"/>
    </source>
</evidence>
<dbReference type="EMBL" id="UYJE01001355">
    <property type="protein sequence ID" value="VDI01493.1"/>
    <property type="molecule type" value="Genomic_DNA"/>
</dbReference>